<dbReference type="Proteomes" id="UP001283361">
    <property type="component" value="Unassembled WGS sequence"/>
</dbReference>
<evidence type="ECO:0000256" key="6">
    <source>
        <dbReference type="ARBA" id="ARBA00023157"/>
    </source>
</evidence>
<dbReference type="PANTHER" id="PTHR11567">
    <property type="entry name" value="ACID PHOSPHATASE-RELATED"/>
    <property type="match status" value="1"/>
</dbReference>
<evidence type="ECO:0000256" key="9">
    <source>
        <dbReference type="SAM" id="SignalP"/>
    </source>
</evidence>
<dbReference type="EC" id="3.1.3.2" evidence="3"/>
<feature type="signal peptide" evidence="9">
    <location>
        <begin position="1"/>
        <end position="20"/>
    </location>
</feature>
<dbReference type="Gene3D" id="3.40.50.1240">
    <property type="entry name" value="Phosphoglycerate mutase-like"/>
    <property type="match status" value="1"/>
</dbReference>
<dbReference type="EMBL" id="JAWDGP010003589">
    <property type="protein sequence ID" value="KAK3772845.1"/>
    <property type="molecule type" value="Genomic_DNA"/>
</dbReference>
<evidence type="ECO:0000256" key="3">
    <source>
        <dbReference type="ARBA" id="ARBA00012646"/>
    </source>
</evidence>
<evidence type="ECO:0000256" key="2">
    <source>
        <dbReference type="ARBA" id="ARBA00005375"/>
    </source>
</evidence>
<evidence type="ECO:0000256" key="8">
    <source>
        <dbReference type="SAM" id="Phobius"/>
    </source>
</evidence>
<evidence type="ECO:0000256" key="1">
    <source>
        <dbReference type="ARBA" id="ARBA00000032"/>
    </source>
</evidence>
<feature type="chain" id="PRO_5042258938" description="acid phosphatase" evidence="9">
    <location>
        <begin position="21"/>
        <end position="414"/>
    </location>
</feature>
<keyword evidence="11" id="KW-1185">Reference proteome</keyword>
<name>A0AAE1DK69_9GAST</name>
<protein>
    <recommendedName>
        <fullName evidence="3">acid phosphatase</fullName>
        <ecNumber evidence="3">3.1.3.2</ecNumber>
    </recommendedName>
</protein>
<keyword evidence="6" id="KW-1015">Disulfide bond</keyword>
<dbReference type="AlphaFoldDB" id="A0AAE1DK69"/>
<keyword evidence="5" id="KW-0378">Hydrolase</keyword>
<feature type="transmembrane region" description="Helical" evidence="8">
    <location>
        <begin position="377"/>
        <end position="399"/>
    </location>
</feature>
<dbReference type="PROSITE" id="PS00616">
    <property type="entry name" value="HIS_ACID_PHOSPHAT_1"/>
    <property type="match status" value="1"/>
</dbReference>
<dbReference type="InterPro" id="IPR029033">
    <property type="entry name" value="His_PPase_superfam"/>
</dbReference>
<keyword evidence="7" id="KW-0325">Glycoprotein</keyword>
<keyword evidence="8" id="KW-0812">Transmembrane</keyword>
<comment type="catalytic activity">
    <reaction evidence="1">
        <text>a phosphate monoester + H2O = an alcohol + phosphate</text>
        <dbReference type="Rhea" id="RHEA:15017"/>
        <dbReference type="ChEBI" id="CHEBI:15377"/>
        <dbReference type="ChEBI" id="CHEBI:30879"/>
        <dbReference type="ChEBI" id="CHEBI:43474"/>
        <dbReference type="ChEBI" id="CHEBI:67140"/>
        <dbReference type="EC" id="3.1.3.2"/>
    </reaction>
</comment>
<dbReference type="InterPro" id="IPR050645">
    <property type="entry name" value="Histidine_acid_phosphatase"/>
</dbReference>
<dbReference type="GO" id="GO:0003993">
    <property type="term" value="F:acid phosphatase activity"/>
    <property type="evidence" value="ECO:0007669"/>
    <property type="project" value="UniProtKB-EC"/>
</dbReference>
<dbReference type="InterPro" id="IPR000560">
    <property type="entry name" value="His_Pase_clade-2"/>
</dbReference>
<dbReference type="PANTHER" id="PTHR11567:SF211">
    <property type="entry name" value="PROSTATIC ACID PHOSPHATASE"/>
    <property type="match status" value="1"/>
</dbReference>
<dbReference type="InterPro" id="IPR033379">
    <property type="entry name" value="Acid_Pase_AS"/>
</dbReference>
<accession>A0AAE1DK69</accession>
<comment type="caution">
    <text evidence="10">The sequence shown here is derived from an EMBL/GenBank/DDBJ whole genome shotgun (WGS) entry which is preliminary data.</text>
</comment>
<organism evidence="10 11">
    <name type="scientific">Elysia crispata</name>
    <name type="common">lettuce slug</name>
    <dbReference type="NCBI Taxonomy" id="231223"/>
    <lineage>
        <taxon>Eukaryota</taxon>
        <taxon>Metazoa</taxon>
        <taxon>Spiralia</taxon>
        <taxon>Lophotrochozoa</taxon>
        <taxon>Mollusca</taxon>
        <taxon>Gastropoda</taxon>
        <taxon>Heterobranchia</taxon>
        <taxon>Euthyneura</taxon>
        <taxon>Panpulmonata</taxon>
        <taxon>Sacoglossa</taxon>
        <taxon>Placobranchoidea</taxon>
        <taxon>Plakobranchidae</taxon>
        <taxon>Elysia</taxon>
    </lineage>
</organism>
<evidence type="ECO:0000256" key="5">
    <source>
        <dbReference type="ARBA" id="ARBA00022801"/>
    </source>
</evidence>
<dbReference type="PROSITE" id="PS00778">
    <property type="entry name" value="HIS_ACID_PHOSPHAT_2"/>
    <property type="match status" value="1"/>
</dbReference>
<evidence type="ECO:0000256" key="7">
    <source>
        <dbReference type="ARBA" id="ARBA00023180"/>
    </source>
</evidence>
<sequence>MNMWASVLVFTSLVVSGCLGTPPSSLRLVSILYRHGDRAPTEIYPKDNNQEDKWPNGIGRLTNMGKQEQYELGQYVKARYDGFISTSHYDQNEISIESSSMPRCLDSAYTHLAGLFPPQGDQIWKDDLLWQPIPVQTRPMEEDNKLALRKPCPRYEELFKKMEQKPHFQEEQKRNKKFYDMVRENTGITNKKWTQFVHVADTLICERIHNMTWNDWAYADGVFEKLNNIRLSFFDLFVNTSAMARLQGGPLLKEMLENMQAATKTEKPMPKFYMYSAHDTTVAALLKALHAKERNQLIIYRALVMVELHETNSEFEVKIFYRNDTSADPYPLTPEGCSQPCTLSKLIEITKDTVPKDWDKECKAKFDGSRELPPASWIAFGIAIAFIISSVVICIVWRLRFSNRREKSYSSLPA</sequence>
<evidence type="ECO:0000313" key="10">
    <source>
        <dbReference type="EMBL" id="KAK3772845.1"/>
    </source>
</evidence>
<dbReference type="CDD" id="cd07061">
    <property type="entry name" value="HP_HAP_like"/>
    <property type="match status" value="1"/>
</dbReference>
<dbReference type="Pfam" id="PF00328">
    <property type="entry name" value="His_Phos_2"/>
    <property type="match status" value="1"/>
</dbReference>
<comment type="similarity">
    <text evidence="2">Belongs to the histidine acid phosphatase family.</text>
</comment>
<keyword evidence="8" id="KW-0472">Membrane</keyword>
<evidence type="ECO:0000256" key="4">
    <source>
        <dbReference type="ARBA" id="ARBA00022729"/>
    </source>
</evidence>
<dbReference type="SUPFAM" id="SSF53254">
    <property type="entry name" value="Phosphoglycerate mutase-like"/>
    <property type="match status" value="1"/>
</dbReference>
<keyword evidence="4 9" id="KW-0732">Signal</keyword>
<evidence type="ECO:0000313" key="11">
    <source>
        <dbReference type="Proteomes" id="UP001283361"/>
    </source>
</evidence>
<reference evidence="10" key="1">
    <citation type="journal article" date="2023" name="G3 (Bethesda)">
        <title>A reference genome for the long-term kleptoplast-retaining sea slug Elysia crispata morphotype clarki.</title>
        <authorList>
            <person name="Eastman K.E."/>
            <person name="Pendleton A.L."/>
            <person name="Shaikh M.A."/>
            <person name="Suttiyut T."/>
            <person name="Ogas R."/>
            <person name="Tomko P."/>
            <person name="Gavelis G."/>
            <person name="Widhalm J.R."/>
            <person name="Wisecaver J.H."/>
        </authorList>
    </citation>
    <scope>NUCLEOTIDE SEQUENCE</scope>
    <source>
        <strain evidence="10">ECLA1</strain>
    </source>
</reference>
<proteinExistence type="inferred from homology"/>
<gene>
    <name evidence="10" type="ORF">RRG08_017409</name>
</gene>
<keyword evidence="8" id="KW-1133">Transmembrane helix</keyword>